<sequence>MQNKTYKYIRLNTLDDINDFLNQVQPEDFRIVTIDSTRKVWGIFQKGYAVFYWNEQNPIPNEESNSELKNLEYEYNK</sequence>
<evidence type="ECO:0000313" key="1">
    <source>
        <dbReference type="EMBL" id="KAI92981.1"/>
    </source>
</evidence>
<gene>
    <name evidence="1" type="ORF">SPM_003130</name>
</gene>
<name>A0AAI9X182_SPIME</name>
<comment type="caution">
    <text evidence="1">The sequence shown here is derived from an EMBL/GenBank/DDBJ whole genome shotgun (WGS) entry which is preliminary data.</text>
</comment>
<organism evidence="1 2">
    <name type="scientific">Spiroplasma melliferum KC3</name>
    <dbReference type="NCBI Taxonomy" id="570509"/>
    <lineage>
        <taxon>Bacteria</taxon>
        <taxon>Bacillati</taxon>
        <taxon>Mycoplasmatota</taxon>
        <taxon>Mollicutes</taxon>
        <taxon>Entomoplasmatales</taxon>
        <taxon>Spiroplasmataceae</taxon>
        <taxon>Spiroplasma</taxon>
    </lineage>
</organism>
<accession>A0AAI9X182</accession>
<dbReference type="Proteomes" id="UP000004057">
    <property type="component" value="Unassembled WGS sequence"/>
</dbReference>
<dbReference type="RefSeq" id="WP_004028152.1">
    <property type="nucleotide sequence ID" value="NZ_AGBZ02000001.1"/>
</dbReference>
<dbReference type="EMBL" id="AGBZ02000001">
    <property type="protein sequence ID" value="KAI92981.1"/>
    <property type="molecule type" value="Genomic_DNA"/>
</dbReference>
<dbReference type="AlphaFoldDB" id="A0AAI9X182"/>
<reference evidence="1 2" key="1">
    <citation type="journal article" date="2012" name="J. Proteome Res.">
        <title>Application of Spiroplasma melliferum proteogenomic profiling for the discovery of virulence factors and pathogenicity mechanisms in host-associated spiroplasmas.</title>
        <authorList>
            <person name="Alexeev D."/>
            <person name="Kostrjukova E."/>
            <person name="Aliper A."/>
            <person name="Popenko A."/>
            <person name="Bazaleev N."/>
            <person name="Tyakht A."/>
            <person name="Selezneva O."/>
            <person name="Akopian T."/>
            <person name="Prichodko E."/>
            <person name="Kondratov I."/>
            <person name="Chukin M."/>
            <person name="Demina I."/>
            <person name="Galyamina M."/>
            <person name="Kamashev D."/>
            <person name="Vanyushkina A."/>
            <person name="Ladygina V."/>
            <person name="Levitskii S."/>
            <person name="Lazarev V."/>
            <person name="Govorun V."/>
        </authorList>
    </citation>
    <scope>NUCLEOTIDE SEQUENCE [LARGE SCALE GENOMIC DNA]</scope>
    <source>
        <strain evidence="1 2">KC3</strain>
    </source>
</reference>
<proteinExistence type="predicted"/>
<protein>
    <submittedName>
        <fullName evidence="1">Uncharacterized protein</fullName>
    </submittedName>
</protein>
<evidence type="ECO:0000313" key="2">
    <source>
        <dbReference type="Proteomes" id="UP000004057"/>
    </source>
</evidence>